<dbReference type="Proteomes" id="UP000676386">
    <property type="component" value="Unassembled WGS sequence"/>
</dbReference>
<dbReference type="InterPro" id="IPR024775">
    <property type="entry name" value="DinB-like"/>
</dbReference>
<evidence type="ECO:0000259" key="1">
    <source>
        <dbReference type="Pfam" id="PF12867"/>
    </source>
</evidence>
<reference evidence="2 3" key="1">
    <citation type="submission" date="2021-04" db="EMBL/GenBank/DDBJ databases">
        <title>Chitinophaga sp. nov., isolated from the rhizosphere soil.</title>
        <authorList>
            <person name="He S."/>
        </authorList>
    </citation>
    <scope>NUCLEOTIDE SEQUENCE [LARGE SCALE GENOMIC DNA]</scope>
    <source>
        <strain evidence="2 3">2R12</strain>
    </source>
</reference>
<feature type="domain" description="DinB-like" evidence="1">
    <location>
        <begin position="45"/>
        <end position="155"/>
    </location>
</feature>
<gene>
    <name evidence="2" type="ORF">KE626_26500</name>
</gene>
<dbReference type="Pfam" id="PF12867">
    <property type="entry name" value="DinB_2"/>
    <property type="match status" value="1"/>
</dbReference>
<dbReference type="SUPFAM" id="SSF109854">
    <property type="entry name" value="DinB/YfiT-like putative metalloenzymes"/>
    <property type="match status" value="1"/>
</dbReference>
<proteinExistence type="predicted"/>
<accession>A0ABS5J6Q4</accession>
<sequence length="172" mass="19518">MRKYIVLPFLLVGYCCYSQTSTKAILLEQLKTTHNKADWFVPVNTAIEGLTPEQANWKDSSGNHSIAQLVNHLIFWDLDQLEKFKGRKKDPVNINNDDTFSPATQATWDGTVKRIDSVLTAWEQAIEQADEKTLSSSYSTIAHINAHNAYHIGQILFVRKQQGSWNPEKGVK</sequence>
<keyword evidence="3" id="KW-1185">Reference proteome</keyword>
<dbReference type="EMBL" id="JAGTXB010000018">
    <property type="protein sequence ID" value="MBS0030904.1"/>
    <property type="molecule type" value="Genomic_DNA"/>
</dbReference>
<dbReference type="InterPro" id="IPR034660">
    <property type="entry name" value="DinB/YfiT-like"/>
</dbReference>
<dbReference type="RefSeq" id="WP_211976043.1">
    <property type="nucleotide sequence ID" value="NZ_CBFHAM010000150.1"/>
</dbReference>
<evidence type="ECO:0000313" key="3">
    <source>
        <dbReference type="Proteomes" id="UP000676386"/>
    </source>
</evidence>
<evidence type="ECO:0000313" key="2">
    <source>
        <dbReference type="EMBL" id="MBS0030904.1"/>
    </source>
</evidence>
<name>A0ABS5J6Q4_9BACT</name>
<comment type="caution">
    <text evidence="2">The sequence shown here is derived from an EMBL/GenBank/DDBJ whole genome shotgun (WGS) entry which is preliminary data.</text>
</comment>
<organism evidence="2 3">
    <name type="scientific">Chitinophaga hostae</name>
    <dbReference type="NCBI Taxonomy" id="2831022"/>
    <lineage>
        <taxon>Bacteria</taxon>
        <taxon>Pseudomonadati</taxon>
        <taxon>Bacteroidota</taxon>
        <taxon>Chitinophagia</taxon>
        <taxon>Chitinophagales</taxon>
        <taxon>Chitinophagaceae</taxon>
        <taxon>Chitinophaga</taxon>
    </lineage>
</organism>
<protein>
    <submittedName>
        <fullName evidence="2">DinB family protein</fullName>
    </submittedName>
</protein>
<dbReference type="Gene3D" id="1.20.120.450">
    <property type="entry name" value="dinb family like domain"/>
    <property type="match status" value="1"/>
</dbReference>